<keyword evidence="3" id="KW-1185">Reference proteome</keyword>
<accession>A0A2G9S7F6</accession>
<evidence type="ECO:0000313" key="3">
    <source>
        <dbReference type="Proteomes" id="UP000228934"/>
    </source>
</evidence>
<gene>
    <name evidence="2" type="ORF">AB205_0109050</name>
</gene>
<keyword evidence="1" id="KW-1133">Transmembrane helix</keyword>
<proteinExistence type="predicted"/>
<name>A0A2G9S7F6_AQUCT</name>
<reference evidence="3" key="1">
    <citation type="journal article" date="2017" name="Nat. Commun.">
        <title>The North American bullfrog draft genome provides insight into hormonal regulation of long noncoding RNA.</title>
        <authorList>
            <person name="Hammond S.A."/>
            <person name="Warren R.L."/>
            <person name="Vandervalk B.P."/>
            <person name="Kucuk E."/>
            <person name="Khan H."/>
            <person name="Gibb E.A."/>
            <person name="Pandoh P."/>
            <person name="Kirk H."/>
            <person name="Zhao Y."/>
            <person name="Jones M."/>
            <person name="Mungall A.J."/>
            <person name="Coope R."/>
            <person name="Pleasance S."/>
            <person name="Moore R.A."/>
            <person name="Holt R.A."/>
            <person name="Round J.M."/>
            <person name="Ohora S."/>
            <person name="Walle B.V."/>
            <person name="Veldhoen N."/>
            <person name="Helbing C.C."/>
            <person name="Birol I."/>
        </authorList>
    </citation>
    <scope>NUCLEOTIDE SEQUENCE [LARGE SCALE GENOMIC DNA]</scope>
</reference>
<dbReference type="OrthoDB" id="346907at2759"/>
<keyword evidence="1" id="KW-0812">Transmembrane</keyword>
<organism evidence="2 3">
    <name type="scientific">Aquarana catesbeiana</name>
    <name type="common">American bullfrog</name>
    <name type="synonym">Rana catesbeiana</name>
    <dbReference type="NCBI Taxonomy" id="8400"/>
    <lineage>
        <taxon>Eukaryota</taxon>
        <taxon>Metazoa</taxon>
        <taxon>Chordata</taxon>
        <taxon>Craniata</taxon>
        <taxon>Vertebrata</taxon>
        <taxon>Euteleostomi</taxon>
        <taxon>Amphibia</taxon>
        <taxon>Batrachia</taxon>
        <taxon>Anura</taxon>
        <taxon>Neobatrachia</taxon>
        <taxon>Ranoidea</taxon>
        <taxon>Ranidae</taxon>
        <taxon>Aquarana</taxon>
    </lineage>
</organism>
<dbReference type="EMBL" id="KV926573">
    <property type="protein sequence ID" value="PIO36119.1"/>
    <property type="molecule type" value="Genomic_DNA"/>
</dbReference>
<protein>
    <submittedName>
        <fullName evidence="2">Uncharacterized protein</fullName>
    </submittedName>
</protein>
<feature type="transmembrane region" description="Helical" evidence="1">
    <location>
        <begin position="114"/>
        <end position="133"/>
    </location>
</feature>
<dbReference type="Proteomes" id="UP000228934">
    <property type="component" value="Unassembled WGS sequence"/>
</dbReference>
<feature type="transmembrane region" description="Helical" evidence="1">
    <location>
        <begin position="54"/>
        <end position="71"/>
    </location>
</feature>
<keyword evidence="1" id="KW-0472">Membrane</keyword>
<evidence type="ECO:0000256" key="1">
    <source>
        <dbReference type="SAM" id="Phobius"/>
    </source>
</evidence>
<dbReference type="AlphaFoldDB" id="A0A2G9S7F6"/>
<evidence type="ECO:0000313" key="2">
    <source>
        <dbReference type="EMBL" id="PIO36119.1"/>
    </source>
</evidence>
<sequence>MRRTIFVLYKADHKPSRTIGKSSKCLPSLGTTKYLHSVKSFTDFISPQLLAKTIYLRIFPIIIHLFAIHVYKSSTKPTPPSGFCVNLAKFTKTIGEKEDLLIAQADVSTGHSAVLMNISLLHVILKIIYLALYSQPNFENSNQNKEGVTPITAACNGGLCYQRLRGKFVSPCVVIHLCWVVNNGKFYSIFTVLPQMEAVGSSGGPKTREHLFDAVLQP</sequence>